<dbReference type="PRINTS" id="PR00721">
    <property type="entry name" value="STOMATIN"/>
</dbReference>
<sequence>MMMIDVYWVIPLVIVLGLLFVSIKMIPEYERGVVFFLGRYQAVKGPGLMIVVPFIQQVVKVDLRVITMDVPSQDVISRDNVTVRVNAIVFFRVVEPERAIIQVENYYMATSQLAQTTLRSVLGRHELDEMLAERDKLNNDIQEILDEQTGSWGIKVANVEIKQVELDESMVRAISRQAEAERERRAKVINAEGELQASQTLLDAAKVMAQNPQALQLRYLQTVRDMSSANSSTILFPLPIELFKTFMKPDQPADGKDA</sequence>
<dbReference type="SMART" id="SM00244">
    <property type="entry name" value="PHB"/>
    <property type="match status" value="1"/>
</dbReference>
<dbReference type="CDD" id="cd08826">
    <property type="entry name" value="SPFH_eoslipins_u1"/>
    <property type="match status" value="1"/>
</dbReference>
<dbReference type="Gene3D" id="3.30.479.30">
    <property type="entry name" value="Band 7 domain"/>
    <property type="match status" value="1"/>
</dbReference>
<dbReference type="SUPFAM" id="SSF117892">
    <property type="entry name" value="Band 7/SPFH domain"/>
    <property type="match status" value="1"/>
</dbReference>
<dbReference type="FunFam" id="3.30.479.30:FF:000004">
    <property type="entry name" value="Putative membrane protease family, stomatin"/>
    <property type="match status" value="1"/>
</dbReference>
<dbReference type="InterPro" id="IPR001972">
    <property type="entry name" value="Stomatin_HflK_fam"/>
</dbReference>
<dbReference type="KEGG" id="afy:BW247_04145"/>
<dbReference type="PANTHER" id="PTHR10264:SF19">
    <property type="entry name" value="AT06885P-RELATED"/>
    <property type="match status" value="1"/>
</dbReference>
<comment type="similarity">
    <text evidence="2">Belongs to the band 7/mec-2 family.</text>
</comment>
<gene>
    <name evidence="4" type="ORF">BW247_04145</name>
</gene>
<dbReference type="EMBL" id="CP019434">
    <property type="protein sequence ID" value="APZ42381.1"/>
    <property type="molecule type" value="Genomic_DNA"/>
</dbReference>
<dbReference type="GO" id="GO:0098552">
    <property type="term" value="C:side of membrane"/>
    <property type="evidence" value="ECO:0007669"/>
    <property type="project" value="UniProtKB-ARBA"/>
</dbReference>
<dbReference type="GO" id="GO:0005886">
    <property type="term" value="C:plasma membrane"/>
    <property type="evidence" value="ECO:0007669"/>
    <property type="project" value="InterPro"/>
</dbReference>
<evidence type="ECO:0000256" key="2">
    <source>
        <dbReference type="ARBA" id="ARBA00008164"/>
    </source>
</evidence>
<dbReference type="InterPro" id="IPR043202">
    <property type="entry name" value="Band-7_stomatin-like"/>
</dbReference>
<organism evidence="4 5">
    <name type="scientific">Acidihalobacter ferrooxydans</name>
    <dbReference type="NCBI Taxonomy" id="1765967"/>
    <lineage>
        <taxon>Bacteria</taxon>
        <taxon>Pseudomonadati</taxon>
        <taxon>Pseudomonadota</taxon>
        <taxon>Gammaproteobacteria</taxon>
        <taxon>Chromatiales</taxon>
        <taxon>Ectothiorhodospiraceae</taxon>
        <taxon>Acidihalobacter</taxon>
    </lineage>
</organism>
<dbReference type="PANTHER" id="PTHR10264">
    <property type="entry name" value="BAND 7 PROTEIN-RELATED"/>
    <property type="match status" value="1"/>
</dbReference>
<proteinExistence type="inferred from homology"/>
<dbReference type="OrthoDB" id="9809197at2"/>
<dbReference type="Pfam" id="PF01145">
    <property type="entry name" value="Band_7"/>
    <property type="match status" value="1"/>
</dbReference>
<evidence type="ECO:0000259" key="3">
    <source>
        <dbReference type="SMART" id="SM00244"/>
    </source>
</evidence>
<reference evidence="4 5" key="1">
    <citation type="submission" date="2017-01" db="EMBL/GenBank/DDBJ databases">
        <title>Draft sequence of Acidihalobacter ferrooxidans strain DSM 14175 (strain V8).</title>
        <authorList>
            <person name="Khaleque H.N."/>
            <person name="Ramsay J.P."/>
            <person name="Murphy R.J.T."/>
            <person name="Kaksonen A.H."/>
            <person name="Boxall N.J."/>
            <person name="Watkin E.L.J."/>
        </authorList>
    </citation>
    <scope>NUCLEOTIDE SEQUENCE [LARGE SCALE GENOMIC DNA]</scope>
    <source>
        <strain evidence="4 5">V8</strain>
    </source>
</reference>
<accession>A0A1P8UEX6</accession>
<name>A0A1P8UEX6_9GAMM</name>
<evidence type="ECO:0000256" key="1">
    <source>
        <dbReference type="ARBA" id="ARBA00004167"/>
    </source>
</evidence>
<comment type="subcellular location">
    <subcellularLocation>
        <location evidence="1">Membrane</location>
        <topology evidence="1">Single-pass membrane protein</topology>
    </subcellularLocation>
</comment>
<dbReference type="AlphaFoldDB" id="A0A1P8UEX6"/>
<feature type="domain" description="Band 7" evidence="3">
    <location>
        <begin position="21"/>
        <end position="178"/>
    </location>
</feature>
<dbReference type="InterPro" id="IPR001107">
    <property type="entry name" value="Band_7"/>
</dbReference>
<evidence type="ECO:0000313" key="4">
    <source>
        <dbReference type="EMBL" id="APZ42381.1"/>
    </source>
</evidence>
<keyword evidence="5" id="KW-1185">Reference proteome</keyword>
<dbReference type="InterPro" id="IPR036013">
    <property type="entry name" value="Band_7/SPFH_dom_sf"/>
</dbReference>
<dbReference type="Gene3D" id="6.10.250.2090">
    <property type="match status" value="1"/>
</dbReference>
<protein>
    <recommendedName>
        <fullName evidence="3">Band 7 domain-containing protein</fullName>
    </recommendedName>
</protein>
<evidence type="ECO:0000313" key="5">
    <source>
        <dbReference type="Proteomes" id="UP000243807"/>
    </source>
</evidence>
<dbReference type="STRING" id="1765967.BW247_04145"/>
<dbReference type="Proteomes" id="UP000243807">
    <property type="component" value="Chromosome"/>
</dbReference>